<gene>
    <name evidence="1" type="ORF">XELAEV_18042492mg</name>
</gene>
<accession>A0A974C489</accession>
<reference evidence="2" key="1">
    <citation type="journal article" date="2016" name="Nature">
        <title>Genome evolution in the allotetraploid frog Xenopus laevis.</title>
        <authorList>
            <person name="Session A.M."/>
            <person name="Uno Y."/>
            <person name="Kwon T."/>
            <person name="Chapman J.A."/>
            <person name="Toyoda A."/>
            <person name="Takahashi S."/>
            <person name="Fukui A."/>
            <person name="Hikosaka A."/>
            <person name="Suzuki A."/>
            <person name="Kondo M."/>
            <person name="van Heeringen S.J."/>
            <person name="Quigley I."/>
            <person name="Heinz S."/>
            <person name="Ogino H."/>
            <person name="Ochi H."/>
            <person name="Hellsten U."/>
            <person name="Lyons J.B."/>
            <person name="Simakov O."/>
            <person name="Putnam N."/>
            <person name="Stites J."/>
            <person name="Kuroki Y."/>
            <person name="Tanaka T."/>
            <person name="Michiue T."/>
            <person name="Watanabe M."/>
            <person name="Bogdanovic O."/>
            <person name="Lister R."/>
            <person name="Georgiou G."/>
            <person name="Paranjpe S.S."/>
            <person name="van Kruijsbergen I."/>
            <person name="Shu S."/>
            <person name="Carlson J."/>
            <person name="Kinoshita T."/>
            <person name="Ohta Y."/>
            <person name="Mawaribuchi S."/>
            <person name="Jenkins J."/>
            <person name="Grimwood J."/>
            <person name="Schmutz J."/>
            <person name="Mitros T."/>
            <person name="Mozaffari S.V."/>
            <person name="Suzuki Y."/>
            <person name="Haramoto Y."/>
            <person name="Yamamoto T.S."/>
            <person name="Takagi C."/>
            <person name="Heald R."/>
            <person name="Miller K."/>
            <person name="Haudenschild C."/>
            <person name="Kitzman J."/>
            <person name="Nakayama T."/>
            <person name="Izutsu Y."/>
            <person name="Robert J."/>
            <person name="Fortriede J."/>
            <person name="Burns K."/>
            <person name="Lotay V."/>
            <person name="Karimi K."/>
            <person name="Yasuoka Y."/>
            <person name="Dichmann D.S."/>
            <person name="Flajnik M.F."/>
            <person name="Houston D.W."/>
            <person name="Shendure J."/>
            <person name="DuPasquier L."/>
            <person name="Vize P.D."/>
            <person name="Zorn A.M."/>
            <person name="Ito M."/>
            <person name="Marcotte E.M."/>
            <person name="Wallingford J.B."/>
            <person name="Ito Y."/>
            <person name="Asashima M."/>
            <person name="Ueno N."/>
            <person name="Matsuda Y."/>
            <person name="Veenstra G.J."/>
            <person name="Fujiyama A."/>
            <person name="Harland R.M."/>
            <person name="Taira M."/>
            <person name="Rokhsar D.S."/>
        </authorList>
    </citation>
    <scope>NUCLEOTIDE SEQUENCE [LARGE SCALE GENOMIC DNA]</scope>
    <source>
        <strain evidence="2">J</strain>
    </source>
</reference>
<dbReference type="AlphaFoldDB" id="A0A974C489"/>
<name>A0A974C489_XENLA</name>
<sequence>MADCTQYKPCSDDFLYLSLYYMSTVACPWLLFFHSGFCLHQVCFYSSPCHRFFAQTVPLLPGPASSPSPSLAFCSCPSASPFSFQLAVNTTFPEGLPPPLRNPLKAYHM</sequence>
<evidence type="ECO:0000313" key="1">
    <source>
        <dbReference type="EMBL" id="OCT66234.1"/>
    </source>
</evidence>
<organism evidence="1 2">
    <name type="scientific">Xenopus laevis</name>
    <name type="common">African clawed frog</name>
    <dbReference type="NCBI Taxonomy" id="8355"/>
    <lineage>
        <taxon>Eukaryota</taxon>
        <taxon>Metazoa</taxon>
        <taxon>Chordata</taxon>
        <taxon>Craniata</taxon>
        <taxon>Vertebrata</taxon>
        <taxon>Euteleostomi</taxon>
        <taxon>Amphibia</taxon>
        <taxon>Batrachia</taxon>
        <taxon>Anura</taxon>
        <taxon>Pipoidea</taxon>
        <taxon>Pipidae</taxon>
        <taxon>Xenopodinae</taxon>
        <taxon>Xenopus</taxon>
        <taxon>Xenopus</taxon>
    </lineage>
</organism>
<dbReference type="Proteomes" id="UP000694892">
    <property type="component" value="Chromosome 8S"/>
</dbReference>
<evidence type="ECO:0000313" key="2">
    <source>
        <dbReference type="Proteomes" id="UP000694892"/>
    </source>
</evidence>
<proteinExistence type="predicted"/>
<dbReference type="EMBL" id="CM004481">
    <property type="protein sequence ID" value="OCT66234.1"/>
    <property type="molecule type" value="Genomic_DNA"/>
</dbReference>
<protein>
    <submittedName>
        <fullName evidence="1">Uncharacterized protein</fullName>
    </submittedName>
</protein>